<accession>A0A0Z8I1W6</accession>
<dbReference type="AlphaFoldDB" id="A0A0Z8I1W6"/>
<name>A0A0Z8I1W6_STRSU</name>
<protein>
    <submittedName>
        <fullName evidence="1">Uncharacterized protein</fullName>
    </submittedName>
</protein>
<dbReference type="EMBL" id="CP065430">
    <property type="protein sequence ID" value="QPO27348.1"/>
    <property type="molecule type" value="Genomic_DNA"/>
</dbReference>
<sequence length="305" mass="35140">MVYQFYPDIEYSDEVNGTVLSQVLNSFVTKYSRELSKIYHEKSADFYRPEAKIGLDRDNFYTELCAFIPDIQPMRRGTKIEVDLFIQYPISMLDDSVMFLFQNLSDIEEIGTDFYSKECYKFVGGTVKRNEFVAEVNQLLERNHLNYYLDNNGTFSRKVSDDFNELLDLPVPAVEAGIDNLIQDSKKLICSYEEGNRKLGLEKIIDAFQRTKSLYAQSQGNVSESVNKLINNVAEGHEQFHSFVNSIMTSITSIANNAEIRHTEVYQDALQSEKQRDYLFQVTLLTINLLLTGYNETEVTNETSI</sequence>
<evidence type="ECO:0000313" key="2">
    <source>
        <dbReference type="Proteomes" id="UP000594569"/>
    </source>
</evidence>
<proteinExistence type="predicted"/>
<reference evidence="1 2" key="1">
    <citation type="submission" date="2020-12" db="EMBL/GenBank/DDBJ databases">
        <title>Nonconservative transfer and diversity of a new family of integrative and conjugative elements associated with antibiotic resistance in zoonotic pathogen Streptococcus suis.</title>
        <authorList>
            <person name="Huang J."/>
        </authorList>
    </citation>
    <scope>NUCLEOTIDE SEQUENCE [LARGE SCALE GENOMIC DNA]</scope>
    <source>
        <strain evidence="1 2">YZDH1</strain>
    </source>
</reference>
<dbReference type="RefSeq" id="WP_043025975.1">
    <property type="nucleotide sequence ID" value="NZ_CEDT01000039.1"/>
</dbReference>
<dbReference type="Proteomes" id="UP000594569">
    <property type="component" value="Chromosome"/>
</dbReference>
<evidence type="ECO:0000313" key="1">
    <source>
        <dbReference type="EMBL" id="QPO27348.1"/>
    </source>
</evidence>
<organism evidence="1 2">
    <name type="scientific">Streptococcus suis</name>
    <dbReference type="NCBI Taxonomy" id="1307"/>
    <lineage>
        <taxon>Bacteria</taxon>
        <taxon>Bacillati</taxon>
        <taxon>Bacillota</taxon>
        <taxon>Bacilli</taxon>
        <taxon>Lactobacillales</taxon>
        <taxon>Streptococcaceae</taxon>
        <taxon>Streptococcus</taxon>
    </lineage>
</organism>
<gene>
    <name evidence="1" type="ORF">I5V48_04190</name>
</gene>